<dbReference type="GO" id="GO:0004497">
    <property type="term" value="F:monooxygenase activity"/>
    <property type="evidence" value="ECO:0007669"/>
    <property type="project" value="UniProtKB-KW"/>
</dbReference>
<keyword evidence="8" id="KW-0503">Monooxygenase</keyword>
<evidence type="ECO:0000256" key="7">
    <source>
        <dbReference type="ARBA" id="ARBA00023008"/>
    </source>
</evidence>
<dbReference type="AlphaFoldDB" id="A0A9P7AL33"/>
<keyword evidence="6" id="KW-0560">Oxidoreductase</keyword>
<reference evidence="13" key="1">
    <citation type="journal article" date="2020" name="New Phytol.">
        <title>Comparative genomics reveals dynamic genome evolution in host specialist ectomycorrhizal fungi.</title>
        <authorList>
            <person name="Lofgren L.A."/>
            <person name="Nguyen N.H."/>
            <person name="Vilgalys R."/>
            <person name="Ruytinx J."/>
            <person name="Liao H.L."/>
            <person name="Branco S."/>
            <person name="Kuo A."/>
            <person name="LaButti K."/>
            <person name="Lipzen A."/>
            <person name="Andreopoulos W."/>
            <person name="Pangilinan J."/>
            <person name="Riley R."/>
            <person name="Hundley H."/>
            <person name="Na H."/>
            <person name="Barry K."/>
            <person name="Grigoriev I.V."/>
            <person name="Stajich J.E."/>
            <person name="Kennedy P.G."/>
        </authorList>
    </citation>
    <scope>NUCLEOTIDE SEQUENCE</scope>
    <source>
        <strain evidence="13">S12</strain>
    </source>
</reference>
<dbReference type="RefSeq" id="XP_041158502.1">
    <property type="nucleotide sequence ID" value="XM_041299417.1"/>
</dbReference>
<accession>A0A9P7AL33</accession>
<dbReference type="Pfam" id="PF22810">
    <property type="entry name" value="LPMO_AA14"/>
    <property type="match status" value="1"/>
</dbReference>
<sequence>MIYSVTRLFFIVVVVVVVVPSVSAHIAFWHPSMWGFNVTDKDPAYSYDNRPVVPLARMTFDKWWFHNHLRYPPHPNDVFELPAGKAAIAELGCNKGATTWWNSSEGGDVRQGDWPCPGSTSAQFHTTGIDDVKGCALAIVYESDVSKIKPEDFTVFSVNQTCVWHRFTAFQVPADMPACPGGKCTCAWFWIHSPDSGSEQMYMNAFQCTVAGSKHDAPALMKPQVARRCGADPEHGITHSTPSNCTHGAKQPLYWLQDEDNNMFEDYMGPPFYNDLYDFKDGAQNDIFMTNTKNAVQSQKRDMYQPSRFSRFWGNELRASREAMTEGV</sequence>
<comment type="cofactor">
    <cofactor evidence="1">
        <name>Cu(2+)</name>
        <dbReference type="ChEBI" id="CHEBI:29036"/>
    </cofactor>
</comment>
<keyword evidence="7" id="KW-0186">Copper</keyword>
<evidence type="ECO:0000256" key="12">
    <source>
        <dbReference type="SAM" id="SignalP"/>
    </source>
</evidence>
<keyword evidence="14" id="KW-1185">Reference proteome</keyword>
<feature type="chain" id="PRO_5040196147" evidence="12">
    <location>
        <begin position="25"/>
        <end position="328"/>
    </location>
</feature>
<evidence type="ECO:0000256" key="5">
    <source>
        <dbReference type="ARBA" id="ARBA00022729"/>
    </source>
</evidence>
<feature type="signal peptide" evidence="12">
    <location>
        <begin position="1"/>
        <end position="24"/>
    </location>
</feature>
<keyword evidence="9" id="KW-1015">Disulfide bond</keyword>
<protein>
    <submittedName>
        <fullName evidence="13">Uncharacterized protein</fullName>
    </submittedName>
</protein>
<dbReference type="GO" id="GO:0005576">
    <property type="term" value="C:extracellular region"/>
    <property type="evidence" value="ECO:0007669"/>
    <property type="project" value="UniProtKB-SubCell"/>
</dbReference>
<dbReference type="Proteomes" id="UP000719766">
    <property type="component" value="Unassembled WGS sequence"/>
</dbReference>
<organism evidence="13 14">
    <name type="scientific">Suillus plorans</name>
    <dbReference type="NCBI Taxonomy" id="116603"/>
    <lineage>
        <taxon>Eukaryota</taxon>
        <taxon>Fungi</taxon>
        <taxon>Dikarya</taxon>
        <taxon>Basidiomycota</taxon>
        <taxon>Agaricomycotina</taxon>
        <taxon>Agaricomycetes</taxon>
        <taxon>Agaricomycetidae</taxon>
        <taxon>Boletales</taxon>
        <taxon>Suillineae</taxon>
        <taxon>Suillaceae</taxon>
        <taxon>Suillus</taxon>
    </lineage>
</organism>
<dbReference type="EMBL" id="JABBWE010000041">
    <property type="protein sequence ID" value="KAG1791737.1"/>
    <property type="molecule type" value="Genomic_DNA"/>
</dbReference>
<evidence type="ECO:0000256" key="3">
    <source>
        <dbReference type="ARBA" id="ARBA00022525"/>
    </source>
</evidence>
<evidence type="ECO:0000256" key="11">
    <source>
        <dbReference type="ARBA" id="ARBA00046340"/>
    </source>
</evidence>
<keyword evidence="5 12" id="KW-0732">Signal</keyword>
<comment type="similarity">
    <text evidence="11">Belongs to the polysaccharide monooxygenase AA14 family.</text>
</comment>
<dbReference type="Gene3D" id="2.70.50.70">
    <property type="match status" value="1"/>
</dbReference>
<dbReference type="GO" id="GO:0046872">
    <property type="term" value="F:metal ion binding"/>
    <property type="evidence" value="ECO:0007669"/>
    <property type="project" value="UniProtKB-KW"/>
</dbReference>
<evidence type="ECO:0000256" key="2">
    <source>
        <dbReference type="ARBA" id="ARBA00004613"/>
    </source>
</evidence>
<comment type="subcellular location">
    <subcellularLocation>
        <location evidence="2">Secreted</location>
    </subcellularLocation>
</comment>
<dbReference type="InterPro" id="IPR054497">
    <property type="entry name" value="LPMO_AA14"/>
</dbReference>
<evidence type="ECO:0000256" key="6">
    <source>
        <dbReference type="ARBA" id="ARBA00023002"/>
    </source>
</evidence>
<name>A0A9P7AL33_9AGAM</name>
<dbReference type="OrthoDB" id="2019572at2759"/>
<evidence type="ECO:0000256" key="9">
    <source>
        <dbReference type="ARBA" id="ARBA00023157"/>
    </source>
</evidence>
<dbReference type="GeneID" id="64593181"/>
<evidence type="ECO:0000256" key="8">
    <source>
        <dbReference type="ARBA" id="ARBA00023033"/>
    </source>
</evidence>
<gene>
    <name evidence="13" type="ORF">HD556DRAFT_1294368</name>
</gene>
<evidence type="ECO:0000313" key="14">
    <source>
        <dbReference type="Proteomes" id="UP000719766"/>
    </source>
</evidence>
<proteinExistence type="inferred from homology"/>
<evidence type="ECO:0000256" key="4">
    <source>
        <dbReference type="ARBA" id="ARBA00022723"/>
    </source>
</evidence>
<comment type="caution">
    <text evidence="13">The sequence shown here is derived from an EMBL/GenBank/DDBJ whole genome shotgun (WGS) entry which is preliminary data.</text>
</comment>
<evidence type="ECO:0000256" key="10">
    <source>
        <dbReference type="ARBA" id="ARBA00023180"/>
    </source>
</evidence>
<evidence type="ECO:0000313" key="13">
    <source>
        <dbReference type="EMBL" id="KAG1791737.1"/>
    </source>
</evidence>
<evidence type="ECO:0000256" key="1">
    <source>
        <dbReference type="ARBA" id="ARBA00001973"/>
    </source>
</evidence>
<keyword evidence="10" id="KW-0325">Glycoprotein</keyword>
<keyword evidence="4" id="KW-0479">Metal-binding</keyword>
<keyword evidence="3" id="KW-0964">Secreted</keyword>